<evidence type="ECO:0000259" key="4">
    <source>
        <dbReference type="Pfam" id="PF01593"/>
    </source>
</evidence>
<accession>A0ABV8LR09</accession>
<comment type="caution">
    <text evidence="5">The sequence shown here is derived from an EMBL/GenBank/DDBJ whole genome shotgun (WGS) entry which is preliminary data.</text>
</comment>
<dbReference type="InterPro" id="IPR050703">
    <property type="entry name" value="Flavin_MAO"/>
</dbReference>
<evidence type="ECO:0000256" key="2">
    <source>
        <dbReference type="ARBA" id="ARBA00005995"/>
    </source>
</evidence>
<dbReference type="Pfam" id="PF01593">
    <property type="entry name" value="Amino_oxidase"/>
    <property type="match status" value="1"/>
</dbReference>
<feature type="domain" description="Amine oxidase" evidence="4">
    <location>
        <begin position="13"/>
        <end position="436"/>
    </location>
</feature>
<dbReference type="Gene3D" id="3.90.660.10">
    <property type="match status" value="1"/>
</dbReference>
<dbReference type="PANTHER" id="PTHR43563">
    <property type="entry name" value="AMINE OXIDASE"/>
    <property type="match status" value="1"/>
</dbReference>
<gene>
    <name evidence="5" type="ORF">ACFOZ4_18915</name>
</gene>
<evidence type="ECO:0000313" key="6">
    <source>
        <dbReference type="Proteomes" id="UP001595816"/>
    </source>
</evidence>
<comment type="cofactor">
    <cofactor evidence="1">
        <name>FAD</name>
        <dbReference type="ChEBI" id="CHEBI:57692"/>
    </cofactor>
</comment>
<protein>
    <submittedName>
        <fullName evidence="5">Flavin monoamine oxidase family protein</fullName>
    </submittedName>
</protein>
<name>A0ABV8LR09_9ACTN</name>
<dbReference type="SUPFAM" id="SSF51905">
    <property type="entry name" value="FAD/NAD(P)-binding domain"/>
    <property type="match status" value="1"/>
</dbReference>
<dbReference type="InterPro" id="IPR002937">
    <property type="entry name" value="Amino_oxidase"/>
</dbReference>
<dbReference type="Proteomes" id="UP001595816">
    <property type="component" value="Unassembled WGS sequence"/>
</dbReference>
<dbReference type="RefSeq" id="WP_253752800.1">
    <property type="nucleotide sequence ID" value="NZ_JAMZDZ010000001.1"/>
</dbReference>
<dbReference type="Gene3D" id="3.50.50.60">
    <property type="entry name" value="FAD/NAD(P)-binding domain"/>
    <property type="match status" value="1"/>
</dbReference>
<reference evidence="6" key="1">
    <citation type="journal article" date="2019" name="Int. J. Syst. Evol. Microbiol.">
        <title>The Global Catalogue of Microorganisms (GCM) 10K type strain sequencing project: providing services to taxonomists for standard genome sequencing and annotation.</title>
        <authorList>
            <consortium name="The Broad Institute Genomics Platform"/>
            <consortium name="The Broad Institute Genome Sequencing Center for Infectious Disease"/>
            <person name="Wu L."/>
            <person name="Ma J."/>
        </authorList>
    </citation>
    <scope>NUCLEOTIDE SEQUENCE [LARGE SCALE GENOMIC DNA]</scope>
    <source>
        <strain evidence="6">CGMCC 4.7289</strain>
    </source>
</reference>
<evidence type="ECO:0000313" key="5">
    <source>
        <dbReference type="EMBL" id="MFC4132684.1"/>
    </source>
</evidence>
<comment type="similarity">
    <text evidence="2">Belongs to the flavin monoamine oxidase family.</text>
</comment>
<evidence type="ECO:0000256" key="1">
    <source>
        <dbReference type="ARBA" id="ARBA00001974"/>
    </source>
</evidence>
<dbReference type="Gene3D" id="1.10.405.10">
    <property type="entry name" value="Guanine Nucleotide Dissociation Inhibitor, domain 1"/>
    <property type="match status" value="1"/>
</dbReference>
<evidence type="ECO:0000256" key="3">
    <source>
        <dbReference type="ARBA" id="ARBA00023002"/>
    </source>
</evidence>
<dbReference type="PRINTS" id="PR00757">
    <property type="entry name" value="AMINEOXDASEF"/>
</dbReference>
<organism evidence="5 6">
    <name type="scientific">Hamadaea flava</name>
    <dbReference type="NCBI Taxonomy" id="1742688"/>
    <lineage>
        <taxon>Bacteria</taxon>
        <taxon>Bacillati</taxon>
        <taxon>Actinomycetota</taxon>
        <taxon>Actinomycetes</taxon>
        <taxon>Micromonosporales</taxon>
        <taxon>Micromonosporaceae</taxon>
        <taxon>Hamadaea</taxon>
    </lineage>
</organism>
<keyword evidence="3" id="KW-0560">Oxidoreductase</keyword>
<proteinExistence type="inferred from homology"/>
<sequence length="439" mass="46313">MTAARVVVIGAGLAGLTAADTLQQQGVDVTVLEARDRVGGRTHGVEVAPGSFADAGAAYLGERHTSLHRLLGRLGLKTTPTTTAGASRFAFPDLSEQSGRFPPLNAVALGDLFDRLDDLTRRVRPEQPWASPDAETLDAETAADWAERNLRHPDARRFFPLFLGEMMAADPAAVSVLHMAFYLRSGGGLNYLNAFEGGAQADRVDGGAHQICVQLAAGLDVRLGTSVDAVHQGQDTVTVHSGDTAWAADAVIVAIPPLLADAIDWQPGLPAPRAGTRTAPGSAVKVHLVYPSPLWRAHGLSGWSVSERGPLLSTVDDSPADGSVGVLTGFVTGAEAHRYAALPFAAQRAEATEQAAALFPQLPAPIAVHVTDWVTDPHSRGCYAALLGPGDWIRNGPHLTRPHGRVHWAGTETSTEFFGLMEGAIRSGHRAAAEVIHPY</sequence>
<dbReference type="EMBL" id="JBHSAY010000009">
    <property type="protein sequence ID" value="MFC4132684.1"/>
    <property type="molecule type" value="Genomic_DNA"/>
</dbReference>
<keyword evidence="6" id="KW-1185">Reference proteome</keyword>
<dbReference type="InterPro" id="IPR001613">
    <property type="entry name" value="Flavin_amine_oxidase"/>
</dbReference>
<dbReference type="PANTHER" id="PTHR43563:SF1">
    <property type="entry name" value="AMINE OXIDASE [FLAVIN-CONTAINING] B"/>
    <property type="match status" value="1"/>
</dbReference>
<dbReference type="InterPro" id="IPR036188">
    <property type="entry name" value="FAD/NAD-bd_sf"/>
</dbReference>
<dbReference type="SUPFAM" id="SSF54373">
    <property type="entry name" value="FAD-linked reductases, C-terminal domain"/>
    <property type="match status" value="1"/>
</dbReference>